<dbReference type="Pfam" id="PF00041">
    <property type="entry name" value="fn3"/>
    <property type="match status" value="1"/>
</dbReference>
<dbReference type="InterPro" id="IPR013783">
    <property type="entry name" value="Ig-like_fold"/>
</dbReference>
<proteinExistence type="predicted"/>
<dbReference type="Gene3D" id="2.60.40.10">
    <property type="entry name" value="Immunoglobulins"/>
    <property type="match status" value="2"/>
</dbReference>
<evidence type="ECO:0000259" key="1">
    <source>
        <dbReference type="PROSITE" id="PS50853"/>
    </source>
</evidence>
<dbReference type="SUPFAM" id="SSF49265">
    <property type="entry name" value="Fibronectin type III"/>
    <property type="match status" value="1"/>
</dbReference>
<protein>
    <submittedName>
        <fullName evidence="3">Fasciclin-2-like</fullName>
    </submittedName>
</protein>
<dbReference type="RefSeq" id="XP_013786925.2">
    <property type="nucleotide sequence ID" value="XM_013931471.2"/>
</dbReference>
<feature type="domain" description="Fibronectin type-III" evidence="1">
    <location>
        <begin position="60"/>
        <end position="155"/>
    </location>
</feature>
<dbReference type="InterPro" id="IPR036116">
    <property type="entry name" value="FN3_sf"/>
</dbReference>
<dbReference type="SMART" id="SM00060">
    <property type="entry name" value="FN3"/>
    <property type="match status" value="1"/>
</dbReference>
<name>A0ABM1BQX1_LIMPO</name>
<gene>
    <name evidence="3" type="primary">LOC106470894</name>
</gene>
<dbReference type="PROSITE" id="PS50853">
    <property type="entry name" value="FN3"/>
    <property type="match status" value="1"/>
</dbReference>
<dbReference type="Proteomes" id="UP000694941">
    <property type="component" value="Unplaced"/>
</dbReference>
<reference evidence="3" key="1">
    <citation type="submission" date="2025-08" db="UniProtKB">
        <authorList>
            <consortium name="RefSeq"/>
        </authorList>
    </citation>
    <scope>IDENTIFICATION</scope>
    <source>
        <tissue evidence="3">Muscle</tissue>
    </source>
</reference>
<dbReference type="InterPro" id="IPR003961">
    <property type="entry name" value="FN3_dom"/>
</dbReference>
<accession>A0ABM1BQX1</accession>
<evidence type="ECO:0000313" key="3">
    <source>
        <dbReference type="RefSeq" id="XP_013786925.2"/>
    </source>
</evidence>
<sequence length="187" mass="21127">MRDEDVIEESSTYKIFRTDSNTSILQVNVYNDSVFGDYLCQSENKLGSIERKFILREGEQPRIPTVEILSNEPGTVLLKLEALPEGMLDVLGFKIEYRLPIQPWSKKVEVEFDVGSQYVLRNLDYNTKYVLRAAARNAAGYGNYSEDIEFTTKSLNPGTVHSYAICSQPTQLLALLSIVLSLSLLSF</sequence>
<organism evidence="2 3">
    <name type="scientific">Limulus polyphemus</name>
    <name type="common">Atlantic horseshoe crab</name>
    <dbReference type="NCBI Taxonomy" id="6850"/>
    <lineage>
        <taxon>Eukaryota</taxon>
        <taxon>Metazoa</taxon>
        <taxon>Ecdysozoa</taxon>
        <taxon>Arthropoda</taxon>
        <taxon>Chelicerata</taxon>
        <taxon>Merostomata</taxon>
        <taxon>Xiphosura</taxon>
        <taxon>Limulidae</taxon>
        <taxon>Limulus</taxon>
    </lineage>
</organism>
<dbReference type="CDD" id="cd00063">
    <property type="entry name" value="FN3"/>
    <property type="match status" value="1"/>
</dbReference>
<dbReference type="GeneID" id="106470894"/>
<keyword evidence="2" id="KW-1185">Reference proteome</keyword>
<evidence type="ECO:0000313" key="2">
    <source>
        <dbReference type="Proteomes" id="UP000694941"/>
    </source>
</evidence>